<dbReference type="Proteomes" id="UP000279859">
    <property type="component" value="Unassembled WGS sequence"/>
</dbReference>
<comment type="caution">
    <text evidence="2">The sequence shown here is derived from an EMBL/GenBank/DDBJ whole genome shotgun (WGS) entry which is preliminary data.</text>
</comment>
<sequence length="90" mass="10522">MGVTVQVRDLDPAVQETLKAQASAQGLSLSEYLRRTLSDIAERIQVHERWERAVAEDELRMSQPEKQRWQPIHVDRDVILETIQEGREER</sequence>
<organism evidence="2 3">
    <name type="scientific">Cryobacterium tepidiphilum</name>
    <dbReference type="NCBI Taxonomy" id="2486026"/>
    <lineage>
        <taxon>Bacteria</taxon>
        <taxon>Bacillati</taxon>
        <taxon>Actinomycetota</taxon>
        <taxon>Actinomycetes</taxon>
        <taxon>Micrococcales</taxon>
        <taxon>Microbacteriaceae</taxon>
        <taxon>Cryobacterium</taxon>
    </lineage>
</organism>
<dbReference type="InterPro" id="IPR010985">
    <property type="entry name" value="Ribbon_hlx_hlx"/>
</dbReference>
<name>A0A3M8LPV0_9MICO</name>
<dbReference type="AlphaFoldDB" id="A0A3M8LPV0"/>
<feature type="domain" description="Antitoxin FitA-like ribbon-helix-helix" evidence="1">
    <location>
        <begin position="4"/>
        <end position="39"/>
    </location>
</feature>
<dbReference type="EMBL" id="RDSR01000001">
    <property type="protein sequence ID" value="RNE67401.1"/>
    <property type="molecule type" value="Genomic_DNA"/>
</dbReference>
<gene>
    <name evidence="2" type="ORF">EEJ31_01135</name>
</gene>
<reference evidence="2 3" key="1">
    <citation type="submission" date="2018-11" db="EMBL/GenBank/DDBJ databases">
        <title>Cryobacterium sp. nov., isolated from rhizosphere soil of lettuce.</title>
        <authorList>
            <person name="Wang Y."/>
        </authorList>
    </citation>
    <scope>NUCLEOTIDE SEQUENCE [LARGE SCALE GENOMIC DNA]</scope>
    <source>
        <strain evidence="2 3">NEAU-85</strain>
    </source>
</reference>
<dbReference type="SUPFAM" id="SSF47598">
    <property type="entry name" value="Ribbon-helix-helix"/>
    <property type="match status" value="1"/>
</dbReference>
<evidence type="ECO:0000259" key="1">
    <source>
        <dbReference type="Pfam" id="PF22513"/>
    </source>
</evidence>
<protein>
    <recommendedName>
        <fullName evidence="1">Antitoxin FitA-like ribbon-helix-helix domain-containing protein</fullName>
    </recommendedName>
</protein>
<keyword evidence="3" id="KW-1185">Reference proteome</keyword>
<proteinExistence type="predicted"/>
<evidence type="ECO:0000313" key="2">
    <source>
        <dbReference type="EMBL" id="RNE67401.1"/>
    </source>
</evidence>
<dbReference type="GO" id="GO:0006355">
    <property type="term" value="P:regulation of DNA-templated transcription"/>
    <property type="evidence" value="ECO:0007669"/>
    <property type="project" value="InterPro"/>
</dbReference>
<dbReference type="InterPro" id="IPR053853">
    <property type="entry name" value="FitA-like_RHH"/>
</dbReference>
<dbReference type="OrthoDB" id="7107936at2"/>
<evidence type="ECO:0000313" key="3">
    <source>
        <dbReference type="Proteomes" id="UP000279859"/>
    </source>
</evidence>
<accession>A0A3M8LPV0</accession>
<dbReference type="Pfam" id="PF22513">
    <property type="entry name" value="FitA-like_RHH"/>
    <property type="match status" value="1"/>
</dbReference>
<dbReference type="RefSeq" id="WP_123044431.1">
    <property type="nucleotide sequence ID" value="NZ_RDSR01000001.1"/>
</dbReference>